<dbReference type="AlphaFoldDB" id="A0A1D1VSS3"/>
<feature type="region of interest" description="Disordered" evidence="1">
    <location>
        <begin position="214"/>
        <end position="233"/>
    </location>
</feature>
<feature type="region of interest" description="Disordered" evidence="1">
    <location>
        <begin position="1"/>
        <end position="64"/>
    </location>
</feature>
<keyword evidence="3" id="KW-1185">Reference proteome</keyword>
<gene>
    <name evidence="2" type="primary">RvY_14297</name>
    <name evidence="2" type="synonym">RvY_14297.1</name>
    <name evidence="2" type="ORF">RvY_14297-1</name>
</gene>
<feature type="compositionally biased region" description="Low complexity" evidence="1">
    <location>
        <begin position="48"/>
        <end position="58"/>
    </location>
</feature>
<protein>
    <submittedName>
        <fullName evidence="2">Uncharacterized protein</fullName>
    </submittedName>
</protein>
<reference evidence="2 3" key="1">
    <citation type="journal article" date="2016" name="Nat. Commun.">
        <title>Extremotolerant tardigrade genome and improved radiotolerance of human cultured cells by tardigrade-unique protein.</title>
        <authorList>
            <person name="Hashimoto T."/>
            <person name="Horikawa D.D."/>
            <person name="Saito Y."/>
            <person name="Kuwahara H."/>
            <person name="Kozuka-Hata H."/>
            <person name="Shin-I T."/>
            <person name="Minakuchi Y."/>
            <person name="Ohishi K."/>
            <person name="Motoyama A."/>
            <person name="Aizu T."/>
            <person name="Enomoto A."/>
            <person name="Kondo K."/>
            <person name="Tanaka S."/>
            <person name="Hara Y."/>
            <person name="Koshikawa S."/>
            <person name="Sagara H."/>
            <person name="Miura T."/>
            <person name="Yokobori S."/>
            <person name="Miyagawa K."/>
            <person name="Suzuki Y."/>
            <person name="Kubo T."/>
            <person name="Oyama M."/>
            <person name="Kohara Y."/>
            <person name="Fujiyama A."/>
            <person name="Arakawa K."/>
            <person name="Katayama T."/>
            <person name="Toyoda A."/>
            <person name="Kunieda T."/>
        </authorList>
    </citation>
    <scope>NUCLEOTIDE SEQUENCE [LARGE SCALE GENOMIC DNA]</scope>
    <source>
        <strain evidence="2 3">YOKOZUNA-1</strain>
    </source>
</reference>
<feature type="region of interest" description="Disordered" evidence="1">
    <location>
        <begin position="151"/>
        <end position="203"/>
    </location>
</feature>
<dbReference type="OrthoDB" id="10597342at2759"/>
<comment type="caution">
    <text evidence="2">The sequence shown here is derived from an EMBL/GenBank/DDBJ whole genome shotgun (WGS) entry which is preliminary data.</text>
</comment>
<dbReference type="EMBL" id="BDGG01000010">
    <property type="protein sequence ID" value="GAV03936.1"/>
    <property type="molecule type" value="Genomic_DNA"/>
</dbReference>
<organism evidence="2 3">
    <name type="scientific">Ramazzottius varieornatus</name>
    <name type="common">Water bear</name>
    <name type="synonym">Tardigrade</name>
    <dbReference type="NCBI Taxonomy" id="947166"/>
    <lineage>
        <taxon>Eukaryota</taxon>
        <taxon>Metazoa</taxon>
        <taxon>Ecdysozoa</taxon>
        <taxon>Tardigrada</taxon>
        <taxon>Eutardigrada</taxon>
        <taxon>Parachela</taxon>
        <taxon>Hypsibioidea</taxon>
        <taxon>Ramazzottiidae</taxon>
        <taxon>Ramazzottius</taxon>
    </lineage>
</organism>
<dbReference type="Proteomes" id="UP000186922">
    <property type="component" value="Unassembled WGS sequence"/>
</dbReference>
<accession>A0A1D1VSS3</accession>
<evidence type="ECO:0000256" key="1">
    <source>
        <dbReference type="SAM" id="MobiDB-lite"/>
    </source>
</evidence>
<evidence type="ECO:0000313" key="3">
    <source>
        <dbReference type="Proteomes" id="UP000186922"/>
    </source>
</evidence>
<sequence length="281" mass="31448">MQRKQILSMKLTPTKAEVKENSSPSSDTADGGEAELLERQERFPSRLRTTTGTGSTERSAADRRNEILSQQLKALNSELQAKLRAKTLENSQLKLELSKIRSEHDKDVRRAVLQQKKSTEMMARTLKHAEDVIKEKEEMISRQQETINKMSLARTLSPRVSPPSSASSLGPRGQSFHGRTANQKAAEARGISSTDAVKPAHQFTRSASLRSNNSVTAFSSASRKPSLSPQKQPLQQKLQVLEKNKPDVIPRNATFNCILDLSQRSSLLRKINEENRLEYDS</sequence>
<feature type="compositionally biased region" description="Low complexity" evidence="1">
    <location>
        <begin position="224"/>
        <end position="233"/>
    </location>
</feature>
<proteinExistence type="predicted"/>
<feature type="compositionally biased region" description="Polar residues" evidence="1">
    <location>
        <begin position="214"/>
        <end position="223"/>
    </location>
</feature>
<feature type="compositionally biased region" description="Low complexity" evidence="1">
    <location>
        <begin position="156"/>
        <end position="173"/>
    </location>
</feature>
<name>A0A1D1VSS3_RAMVA</name>
<evidence type="ECO:0000313" key="2">
    <source>
        <dbReference type="EMBL" id="GAV03936.1"/>
    </source>
</evidence>